<feature type="compositionally biased region" description="Basic residues" evidence="6">
    <location>
        <begin position="40"/>
        <end position="54"/>
    </location>
</feature>
<comment type="similarity">
    <text evidence="2">Belongs to the SMN family.</text>
</comment>
<evidence type="ECO:0000256" key="6">
    <source>
        <dbReference type="SAM" id="MobiDB-lite"/>
    </source>
</evidence>
<dbReference type="InterPro" id="IPR047313">
    <property type="entry name" value="SMN_C"/>
</dbReference>
<feature type="compositionally biased region" description="Basic and acidic residues" evidence="6">
    <location>
        <begin position="19"/>
        <end position="29"/>
    </location>
</feature>
<proteinExistence type="inferred from homology"/>
<evidence type="ECO:0000256" key="1">
    <source>
        <dbReference type="ARBA" id="ARBA00004123"/>
    </source>
</evidence>
<evidence type="ECO:0000256" key="2">
    <source>
        <dbReference type="ARBA" id="ARBA00005371"/>
    </source>
</evidence>
<feature type="region of interest" description="Disordered" evidence="6">
    <location>
        <begin position="1"/>
        <end position="78"/>
    </location>
</feature>
<dbReference type="GO" id="GO:0005634">
    <property type="term" value="C:nucleus"/>
    <property type="evidence" value="ECO:0007669"/>
    <property type="project" value="UniProtKB-SubCell"/>
</dbReference>
<organism evidence="7 8">
    <name type="scientific">Phytophthora oleae</name>
    <dbReference type="NCBI Taxonomy" id="2107226"/>
    <lineage>
        <taxon>Eukaryota</taxon>
        <taxon>Sar</taxon>
        <taxon>Stramenopiles</taxon>
        <taxon>Oomycota</taxon>
        <taxon>Peronosporomycetes</taxon>
        <taxon>Peronosporales</taxon>
        <taxon>Peronosporaceae</taxon>
        <taxon>Phytophthora</taxon>
    </lineage>
</organism>
<dbReference type="InterPro" id="IPR040424">
    <property type="entry name" value="Smn1"/>
</dbReference>
<feature type="compositionally biased region" description="Acidic residues" evidence="6">
    <location>
        <begin position="60"/>
        <end position="69"/>
    </location>
</feature>
<dbReference type="GO" id="GO:0008380">
    <property type="term" value="P:RNA splicing"/>
    <property type="evidence" value="ECO:0007669"/>
    <property type="project" value="UniProtKB-KW"/>
</dbReference>
<feature type="compositionally biased region" description="Acidic residues" evidence="6">
    <location>
        <begin position="1"/>
        <end position="12"/>
    </location>
</feature>
<evidence type="ECO:0000313" key="8">
    <source>
        <dbReference type="Proteomes" id="UP001632037"/>
    </source>
</evidence>
<comment type="subcellular location">
    <subcellularLocation>
        <location evidence="1">Nucleus</location>
    </subcellularLocation>
</comment>
<gene>
    <name evidence="7" type="ORF">V7S43_010974</name>
</gene>
<keyword evidence="3" id="KW-0507">mRNA processing</keyword>
<dbReference type="PANTHER" id="PTHR39267:SF1">
    <property type="entry name" value="SURVIVAL MOTOR NEURON PROTEIN"/>
    <property type="match status" value="1"/>
</dbReference>
<accession>A0ABD3FBE0</accession>
<reference evidence="7 8" key="1">
    <citation type="submission" date="2024-09" db="EMBL/GenBank/DDBJ databases">
        <title>Genome sequencing and assembly of Phytophthora oleae, isolate VK10A, causative agent of rot of olive drupes.</title>
        <authorList>
            <person name="Conti Taguali S."/>
            <person name="Riolo M."/>
            <person name="La Spada F."/>
            <person name="Cacciola S.O."/>
            <person name="Dionisio G."/>
        </authorList>
    </citation>
    <scope>NUCLEOTIDE SEQUENCE [LARGE SCALE GENOMIC DNA]</scope>
    <source>
        <strain evidence="7 8">VK10A</strain>
    </source>
</reference>
<dbReference type="PANTHER" id="PTHR39267">
    <property type="entry name" value="SURVIVAL MOTOR NEURON-LIKE PROTEIN 1"/>
    <property type="match status" value="1"/>
</dbReference>
<evidence type="ECO:0008006" key="9">
    <source>
        <dbReference type="Google" id="ProtNLM"/>
    </source>
</evidence>
<protein>
    <recommendedName>
        <fullName evidence="9">Survival motor neuron Tudor domain-containing protein</fullName>
    </recommendedName>
</protein>
<sequence length="225" mass="24320">MSGSSDQEEQWDDMAIVRAFEEALTDQRSRKSTSAATSGRKNKPASHSNGKKSARSVSIGEEEEDEEQQNDYGHATAGVGMYGQPNAAAYTGYAGSNSFAYQPQKPHQQTSNDMYQAAYAQAYAQLQAQFQATHPGAAPQQMYGPGAQTPAFPTQSPYCPPPPPIPSMPMPFPGVPGATASFSRSTPSAADSNDSLANMLMAWYQSGYYTGRFQAMQEMKMQGRQ</sequence>
<evidence type="ECO:0000256" key="4">
    <source>
        <dbReference type="ARBA" id="ARBA00023187"/>
    </source>
</evidence>
<dbReference type="AlphaFoldDB" id="A0ABD3FBE0"/>
<dbReference type="Proteomes" id="UP001632037">
    <property type="component" value="Unassembled WGS sequence"/>
</dbReference>
<name>A0ABD3FBE0_9STRA</name>
<evidence type="ECO:0000313" key="7">
    <source>
        <dbReference type="EMBL" id="KAL3664088.1"/>
    </source>
</evidence>
<dbReference type="GO" id="GO:0006397">
    <property type="term" value="P:mRNA processing"/>
    <property type="evidence" value="ECO:0007669"/>
    <property type="project" value="UniProtKB-KW"/>
</dbReference>
<dbReference type="CDD" id="cd22852">
    <property type="entry name" value="SMN_C"/>
    <property type="match status" value="1"/>
</dbReference>
<evidence type="ECO:0000256" key="3">
    <source>
        <dbReference type="ARBA" id="ARBA00022664"/>
    </source>
</evidence>
<dbReference type="Gene3D" id="3.40.190.10">
    <property type="entry name" value="Periplasmic binding protein-like II"/>
    <property type="match status" value="1"/>
</dbReference>
<keyword evidence="5" id="KW-0539">Nucleus</keyword>
<keyword evidence="4" id="KW-0508">mRNA splicing</keyword>
<keyword evidence="8" id="KW-1185">Reference proteome</keyword>
<evidence type="ECO:0000256" key="5">
    <source>
        <dbReference type="ARBA" id="ARBA00023242"/>
    </source>
</evidence>
<dbReference type="EMBL" id="JBIMZQ010000025">
    <property type="protein sequence ID" value="KAL3664088.1"/>
    <property type="molecule type" value="Genomic_DNA"/>
</dbReference>
<comment type="caution">
    <text evidence="7">The sequence shown here is derived from an EMBL/GenBank/DDBJ whole genome shotgun (WGS) entry which is preliminary data.</text>
</comment>